<sequence length="299" mass="32864">MAEWRKRPSLVQRRKAHDGAIVNEHIIVVTGVPDDEKPPVPAVEARRRAGRGEWRSLPPMITARGNPAVAAVDGKVYVAGGGNQGFRDEVERFDPREETWTSVSSLPQLRAAPAGAGLNGLLYVAGGSVSEDDNTDSVVVFDPEEPEAGWKEVAPMLDRRARHKLIAVDGHLYAIGGENDDFDTRSSAERYDPHTDTWTRIAPMRETRAFFGIAVVRHDIAVVGGYTQVGDKSTFLDTIEIYDVREDRWRTIETRLPQRRVSLFAATEPNGSLLAIGGVTFDDDGIATITDEVLALSLH</sequence>
<dbReference type="EMBL" id="JAXAVW010000011">
    <property type="protein sequence ID" value="MDX8031606.1"/>
    <property type="molecule type" value="Genomic_DNA"/>
</dbReference>
<keyword evidence="4" id="KW-1185">Reference proteome</keyword>
<evidence type="ECO:0000256" key="1">
    <source>
        <dbReference type="ARBA" id="ARBA00022441"/>
    </source>
</evidence>
<dbReference type="RefSeq" id="WP_319966657.1">
    <property type="nucleotide sequence ID" value="NZ_JAXAVW010000011.1"/>
</dbReference>
<dbReference type="Pfam" id="PF01344">
    <property type="entry name" value="Kelch_1"/>
    <property type="match status" value="4"/>
</dbReference>
<dbReference type="SMART" id="SM00612">
    <property type="entry name" value="Kelch"/>
    <property type="match status" value="5"/>
</dbReference>
<comment type="caution">
    <text evidence="3">The sequence shown here is derived from an EMBL/GenBank/DDBJ whole genome shotgun (WGS) entry which is preliminary data.</text>
</comment>
<organism evidence="3 4">
    <name type="scientific">Lentzea miocenica</name>
    <dbReference type="NCBI Taxonomy" id="3095431"/>
    <lineage>
        <taxon>Bacteria</taxon>
        <taxon>Bacillati</taxon>
        <taxon>Actinomycetota</taxon>
        <taxon>Actinomycetes</taxon>
        <taxon>Pseudonocardiales</taxon>
        <taxon>Pseudonocardiaceae</taxon>
        <taxon>Lentzea</taxon>
    </lineage>
</organism>
<dbReference type="SUPFAM" id="SSF50965">
    <property type="entry name" value="Galactose oxidase, central domain"/>
    <property type="match status" value="1"/>
</dbReference>
<dbReference type="InterPro" id="IPR015915">
    <property type="entry name" value="Kelch-typ_b-propeller"/>
</dbReference>
<accession>A0ABU4T0C3</accession>
<gene>
    <name evidence="3" type="ORF">SK803_15375</name>
</gene>
<proteinExistence type="predicted"/>
<keyword evidence="1" id="KW-0880">Kelch repeat</keyword>
<reference evidence="3 4" key="2">
    <citation type="submission" date="2023-11" db="EMBL/GenBank/DDBJ databases">
        <authorList>
            <person name="Lara A.C."/>
            <person name="Chronakova A."/>
        </authorList>
    </citation>
    <scope>NUCLEOTIDE SEQUENCE [LARGE SCALE GENOMIC DNA]</scope>
    <source>
        <strain evidence="3 4">BCCO 10_0856</strain>
    </source>
</reference>
<keyword evidence="2" id="KW-0677">Repeat</keyword>
<dbReference type="PANTHER" id="PTHR45632">
    <property type="entry name" value="LD33804P"/>
    <property type="match status" value="1"/>
</dbReference>
<dbReference type="InterPro" id="IPR006652">
    <property type="entry name" value="Kelch_1"/>
</dbReference>
<protein>
    <submittedName>
        <fullName evidence="3">Kelch repeat-containing protein</fullName>
    </submittedName>
</protein>
<evidence type="ECO:0000256" key="2">
    <source>
        <dbReference type="ARBA" id="ARBA00022737"/>
    </source>
</evidence>
<dbReference type="Gene3D" id="2.120.10.80">
    <property type="entry name" value="Kelch-type beta propeller"/>
    <property type="match status" value="2"/>
</dbReference>
<dbReference type="InterPro" id="IPR011043">
    <property type="entry name" value="Gal_Oxase/kelch_b-propeller"/>
</dbReference>
<name>A0ABU4T0C3_9PSEU</name>
<reference evidence="3 4" key="1">
    <citation type="submission" date="2023-11" db="EMBL/GenBank/DDBJ databases">
        <title>Lentzea sokolovensis, sp. nov., Lentzea kristufkii, sp. nov., and Lentzea miocenensis, sp. nov., rare actinobacteria from Sokolov Coal Basin, Miocene lacustrine sediment, Czech Republic.</title>
        <authorList>
            <person name="Lara A."/>
            <person name="Kotroba L."/>
            <person name="Nouioui I."/>
            <person name="Neumann-Schaal M."/>
            <person name="Mast Y."/>
            <person name="Chronakova A."/>
        </authorList>
    </citation>
    <scope>NUCLEOTIDE SEQUENCE [LARGE SCALE GENOMIC DNA]</scope>
    <source>
        <strain evidence="3 4">BCCO 10_0856</strain>
    </source>
</reference>
<dbReference type="Proteomes" id="UP001285521">
    <property type="component" value="Unassembled WGS sequence"/>
</dbReference>
<dbReference type="PANTHER" id="PTHR45632:SF3">
    <property type="entry name" value="KELCH-LIKE PROTEIN 32"/>
    <property type="match status" value="1"/>
</dbReference>
<evidence type="ECO:0000313" key="4">
    <source>
        <dbReference type="Proteomes" id="UP001285521"/>
    </source>
</evidence>
<evidence type="ECO:0000313" key="3">
    <source>
        <dbReference type="EMBL" id="MDX8031606.1"/>
    </source>
</evidence>